<dbReference type="SUPFAM" id="SSF49899">
    <property type="entry name" value="Concanavalin A-like lectins/glucanases"/>
    <property type="match status" value="1"/>
</dbReference>
<dbReference type="RefSeq" id="WP_182414274.1">
    <property type="nucleotide sequence ID" value="NZ_CP055153.1"/>
</dbReference>
<evidence type="ECO:0000259" key="8">
    <source>
        <dbReference type="Pfam" id="PF17851"/>
    </source>
</evidence>
<dbReference type="InterPro" id="IPR006710">
    <property type="entry name" value="Glyco_hydro_43"/>
</dbReference>
<dbReference type="Pfam" id="PF17851">
    <property type="entry name" value="GH43_C2"/>
    <property type="match status" value="1"/>
</dbReference>
<keyword evidence="2 6" id="KW-0378">Hydrolase</keyword>
<dbReference type="CDD" id="cd09001">
    <property type="entry name" value="GH43_FsAxh1-like"/>
    <property type="match status" value="1"/>
</dbReference>
<dbReference type="Gene3D" id="2.115.10.20">
    <property type="entry name" value="Glycosyl hydrolase domain, family 43"/>
    <property type="match status" value="1"/>
</dbReference>
<dbReference type="AlphaFoldDB" id="A0A7L7L2T8"/>
<evidence type="ECO:0000313" key="10">
    <source>
        <dbReference type="Proteomes" id="UP000514509"/>
    </source>
</evidence>
<gene>
    <name evidence="9" type="ORF">HUW48_03075</name>
</gene>
<feature type="active site" description="Proton donor" evidence="4">
    <location>
        <position position="237"/>
    </location>
</feature>
<dbReference type="PANTHER" id="PTHR42812:SF12">
    <property type="entry name" value="BETA-XYLOSIDASE-RELATED"/>
    <property type="match status" value="1"/>
</dbReference>
<feature type="signal peptide" evidence="7">
    <location>
        <begin position="1"/>
        <end position="26"/>
    </location>
</feature>
<dbReference type="Proteomes" id="UP000514509">
    <property type="component" value="Chromosome"/>
</dbReference>
<proteinExistence type="inferred from homology"/>
<evidence type="ECO:0000256" key="2">
    <source>
        <dbReference type="ARBA" id="ARBA00022801"/>
    </source>
</evidence>
<feature type="site" description="Important for catalytic activity, responsible for pKa modulation of the active site Glu and correct orientation of both the proton donor and substrate" evidence="5">
    <location>
        <position position="179"/>
    </location>
</feature>
<comment type="similarity">
    <text evidence="1 6">Belongs to the glycosyl hydrolase 43 family.</text>
</comment>
<evidence type="ECO:0000256" key="1">
    <source>
        <dbReference type="ARBA" id="ARBA00009865"/>
    </source>
</evidence>
<evidence type="ECO:0000256" key="4">
    <source>
        <dbReference type="PIRSR" id="PIRSR606710-1"/>
    </source>
</evidence>
<feature type="chain" id="PRO_5029445743" evidence="7">
    <location>
        <begin position="27"/>
        <end position="574"/>
    </location>
</feature>
<dbReference type="GO" id="GO:0005975">
    <property type="term" value="P:carbohydrate metabolic process"/>
    <property type="evidence" value="ECO:0007669"/>
    <property type="project" value="InterPro"/>
</dbReference>
<organism evidence="9 10">
    <name type="scientific">Adhaeribacter radiodurans</name>
    <dbReference type="NCBI Taxonomy" id="2745197"/>
    <lineage>
        <taxon>Bacteria</taxon>
        <taxon>Pseudomonadati</taxon>
        <taxon>Bacteroidota</taxon>
        <taxon>Cytophagia</taxon>
        <taxon>Cytophagales</taxon>
        <taxon>Hymenobacteraceae</taxon>
        <taxon>Adhaeribacter</taxon>
    </lineage>
</organism>
<accession>A0A7L7L2T8</accession>
<name>A0A7L7L2T8_9BACT</name>
<dbReference type="InterPro" id="IPR041542">
    <property type="entry name" value="GH43_C2"/>
</dbReference>
<dbReference type="Pfam" id="PF04616">
    <property type="entry name" value="Glyco_hydro_43"/>
    <property type="match status" value="1"/>
</dbReference>
<keyword evidence="7" id="KW-0732">Signal</keyword>
<evidence type="ECO:0000313" key="9">
    <source>
        <dbReference type="EMBL" id="QMU27073.1"/>
    </source>
</evidence>
<evidence type="ECO:0000256" key="7">
    <source>
        <dbReference type="SAM" id="SignalP"/>
    </source>
</evidence>
<evidence type="ECO:0000256" key="3">
    <source>
        <dbReference type="ARBA" id="ARBA00023295"/>
    </source>
</evidence>
<dbReference type="SUPFAM" id="SSF75005">
    <property type="entry name" value="Arabinanase/levansucrase/invertase"/>
    <property type="match status" value="1"/>
</dbReference>
<evidence type="ECO:0000256" key="5">
    <source>
        <dbReference type="PIRSR" id="PIRSR606710-2"/>
    </source>
</evidence>
<dbReference type="InterPro" id="IPR051795">
    <property type="entry name" value="Glycosyl_Hydrlase_43"/>
</dbReference>
<feature type="active site" description="Proton acceptor" evidence="4">
    <location>
        <position position="71"/>
    </location>
</feature>
<dbReference type="InterPro" id="IPR023296">
    <property type="entry name" value="Glyco_hydro_beta-prop_sf"/>
</dbReference>
<feature type="domain" description="Beta-xylosidase C-terminal Concanavalin A-like" evidence="8">
    <location>
        <begin position="365"/>
        <end position="561"/>
    </location>
</feature>
<keyword evidence="10" id="KW-1185">Reference proteome</keyword>
<dbReference type="KEGG" id="add:HUW48_03075"/>
<dbReference type="EMBL" id="CP055153">
    <property type="protein sequence ID" value="QMU27073.1"/>
    <property type="molecule type" value="Genomic_DNA"/>
</dbReference>
<dbReference type="GO" id="GO:0004553">
    <property type="term" value="F:hydrolase activity, hydrolyzing O-glycosyl compounds"/>
    <property type="evidence" value="ECO:0007669"/>
    <property type="project" value="InterPro"/>
</dbReference>
<evidence type="ECO:0000256" key="6">
    <source>
        <dbReference type="RuleBase" id="RU361187"/>
    </source>
</evidence>
<sequence>MIFFRLSFTYSVVVAALFCSSCSSVAQRNTAASNTSLTNEAAPVTGISKVWVADQGDGTYKNPVLYADYSDPDVCRAEDDYYMTSSSFNAVPGLQILYSKDLVNWKIIGYALDRLTPYAHFSKPQHGNGVWAPSIRYHNEEFYIYWGDPDFGIYMVKTKNPAGPWEKPVLVKEGKGLIDSCPFWDEDGKAYLIHGWAGSRAGIKSILTINRLSPDGTKVLDEGVMVFDGHDAHPTVEGPKFYKHNGYYYIFAPAGGVATGWQLVLRSKNVYGPYEERIVMDQGSSPVNGPHQGAWVDNKNGEDWFLHFQDIGAYGRVMHLQPMKWVNNWPVIGEDKEGDGKGQPVLTYKKPNMGKIFPVTTPQESDEFDDHTLGLQWQWHANPKATWAFITGSKGQLRLFTDQVPADFRNYWDVPNLLLQKFPADTFTVTTKLKFTPNAKLQNERTGLIVMGEDYAYVSLVSKKDGIYLTYNTVEEAFKGTPEKEEVLGKLNGNEVYFRVSVGKNAKCQFSYSEDGSQFRNADTAFTAVAGRWIGAKVGIFATRLDKINDSGYADYDWFRITPLTTEITESSQK</sequence>
<keyword evidence="3 6" id="KW-0326">Glycosidase</keyword>
<reference evidence="9 10" key="2">
    <citation type="submission" date="2020-08" db="EMBL/GenBank/DDBJ databases">
        <title>Adhaeribacter dokdonensis sp. nov., isolated from the rhizosphere of Elymus tsukushiensis, a plant native to the Dokdo Islands, Republic of Korea.</title>
        <authorList>
            <person name="Ghim S.Y."/>
        </authorList>
    </citation>
    <scope>NUCLEOTIDE SEQUENCE [LARGE SCALE GENOMIC DNA]</scope>
    <source>
        <strain evidence="9 10">KUDC8001</strain>
    </source>
</reference>
<reference evidence="9 10" key="1">
    <citation type="submission" date="2020-06" db="EMBL/GenBank/DDBJ databases">
        <authorList>
            <person name="Hwang Y.J."/>
        </authorList>
    </citation>
    <scope>NUCLEOTIDE SEQUENCE [LARGE SCALE GENOMIC DNA]</scope>
    <source>
        <strain evidence="9 10">KUDC8001</strain>
    </source>
</reference>
<dbReference type="InterPro" id="IPR013320">
    <property type="entry name" value="ConA-like_dom_sf"/>
</dbReference>
<protein>
    <submittedName>
        <fullName evidence="9">Glycosyl hydrolase 43 family protein</fullName>
    </submittedName>
</protein>
<dbReference type="PANTHER" id="PTHR42812">
    <property type="entry name" value="BETA-XYLOSIDASE"/>
    <property type="match status" value="1"/>
</dbReference>
<dbReference type="Gene3D" id="2.60.120.200">
    <property type="match status" value="1"/>
</dbReference>